<dbReference type="Proteomes" id="UP001527202">
    <property type="component" value="Unassembled WGS sequence"/>
</dbReference>
<dbReference type="NCBIfam" id="TIGR01669">
    <property type="entry name" value="phage_XkdX"/>
    <property type="match status" value="1"/>
</dbReference>
<accession>A0A410WTF6</accession>
<dbReference type="Proteomes" id="UP000288943">
    <property type="component" value="Chromosome"/>
</dbReference>
<reference evidence="1 4" key="2">
    <citation type="submission" date="2022-05" db="EMBL/GenBank/DDBJ databases">
        <title>Genome Sequencing of Bee-Associated Microbes.</title>
        <authorList>
            <person name="Dunlap C."/>
        </authorList>
    </citation>
    <scope>NUCLEOTIDE SEQUENCE [LARGE SCALE GENOMIC DNA]</scope>
    <source>
        <strain evidence="1 4">NRRL B-23120</strain>
    </source>
</reference>
<proteinExistence type="predicted"/>
<protein>
    <submittedName>
        <fullName evidence="2">XkdX family protein</fullName>
    </submittedName>
</protein>
<evidence type="ECO:0000313" key="1">
    <source>
        <dbReference type="EMBL" id="MCY9599125.1"/>
    </source>
</evidence>
<evidence type="ECO:0000313" key="3">
    <source>
        <dbReference type="Proteomes" id="UP000288943"/>
    </source>
</evidence>
<name>A0A410WTF6_9BACL</name>
<dbReference type="RefSeq" id="WP_084706572.1">
    <property type="nucleotide sequence ID" value="NZ_CP026520.1"/>
</dbReference>
<dbReference type="AlphaFoldDB" id="A0A410WTF6"/>
<dbReference type="KEGG" id="pchi:PC41400_08125"/>
<gene>
    <name evidence="1" type="ORF">M5X16_25535</name>
    <name evidence="2" type="ORF">PC41400_08125</name>
</gene>
<dbReference type="Pfam" id="PF09693">
    <property type="entry name" value="Phage_XkdX"/>
    <property type="match status" value="1"/>
</dbReference>
<evidence type="ECO:0000313" key="4">
    <source>
        <dbReference type="Proteomes" id="UP001527202"/>
    </source>
</evidence>
<dbReference type="GeneID" id="95374778"/>
<dbReference type="EMBL" id="CP026520">
    <property type="protein sequence ID" value="QAV17633.1"/>
    <property type="molecule type" value="Genomic_DNA"/>
</dbReference>
<sequence>MDWFKTVKTYYDAGYYTNDNVKVFVIKNKITVAQYKQITDEDYSI</sequence>
<dbReference type="OrthoDB" id="1925295at2"/>
<organism evidence="2 3">
    <name type="scientific">Paenibacillus chitinolyticus</name>
    <dbReference type="NCBI Taxonomy" id="79263"/>
    <lineage>
        <taxon>Bacteria</taxon>
        <taxon>Bacillati</taxon>
        <taxon>Bacillota</taxon>
        <taxon>Bacilli</taxon>
        <taxon>Bacillales</taxon>
        <taxon>Paenibacillaceae</taxon>
        <taxon>Paenibacillus</taxon>
    </lineage>
</organism>
<reference evidence="2 3" key="1">
    <citation type="submission" date="2018-01" db="EMBL/GenBank/DDBJ databases">
        <title>The whole genome sequencing and assembly of Paenibacillus chitinolyticus KCCM 41400 strain.</title>
        <authorList>
            <person name="Kim J.-Y."/>
            <person name="Park M.-K."/>
            <person name="Lee Y.-J."/>
            <person name="Yi H."/>
            <person name="Bahn Y.-S."/>
            <person name="Kim J.F."/>
            <person name="Lee D.-W."/>
        </authorList>
    </citation>
    <scope>NUCLEOTIDE SEQUENCE [LARGE SCALE GENOMIC DNA]</scope>
    <source>
        <strain evidence="2 3">KCCM 41400</strain>
    </source>
</reference>
<evidence type="ECO:0000313" key="2">
    <source>
        <dbReference type="EMBL" id="QAV17633.1"/>
    </source>
</evidence>
<dbReference type="EMBL" id="JAMDMJ010000039">
    <property type="protein sequence ID" value="MCY9599125.1"/>
    <property type="molecule type" value="Genomic_DNA"/>
</dbReference>
<keyword evidence="4" id="KW-1185">Reference proteome</keyword>
<dbReference type="InterPro" id="IPR010022">
    <property type="entry name" value="XkdX"/>
</dbReference>